<sequence length="120" mass="14482">MCQNIKVLSKVNGGELLYCNDCDLFHLAYNNLFFVLKQDELERLKLYLDQIDAEYWEEKYDDYTVKRKIPLPSTQENLVIMFNRQELKELQTLLSYDDYEENHFIKVISVDDIDYRLILN</sequence>
<evidence type="ECO:0000313" key="2">
    <source>
        <dbReference type="Proteomes" id="UP000198963"/>
    </source>
</evidence>
<gene>
    <name evidence="1" type="ORF">SAMN04489797_2953</name>
</gene>
<proteinExistence type="predicted"/>
<reference evidence="1 2" key="1">
    <citation type="submission" date="2016-10" db="EMBL/GenBank/DDBJ databases">
        <authorList>
            <person name="Varghese N."/>
            <person name="Submissions S."/>
        </authorList>
    </citation>
    <scope>NUCLEOTIDE SEQUENCE [LARGE SCALE GENOMIC DNA]</scope>
    <source>
        <strain evidence="1 2">RHA_55</strain>
    </source>
</reference>
<dbReference type="STRING" id="1249933.SAMN04489797_2953"/>
<dbReference type="InterPro" id="IPR046508">
    <property type="entry name" value="DUF6686"/>
</dbReference>
<organism evidence="1 2">
    <name type="scientific">Winogradskyella sediminis</name>
    <dbReference type="NCBI Taxonomy" id="1382466"/>
    <lineage>
        <taxon>Bacteria</taxon>
        <taxon>Pseudomonadati</taxon>
        <taxon>Bacteroidota</taxon>
        <taxon>Flavobacteriia</taxon>
        <taxon>Flavobacteriales</taxon>
        <taxon>Flavobacteriaceae</taxon>
        <taxon>Winogradskyella</taxon>
    </lineage>
</organism>
<dbReference type="AlphaFoldDB" id="A0A1H1WQ10"/>
<protein>
    <submittedName>
        <fullName evidence="1">Uncharacterized protein</fullName>
    </submittedName>
</protein>
<dbReference type="Proteomes" id="UP000198963">
    <property type="component" value="Chromosome I"/>
</dbReference>
<keyword evidence="2" id="KW-1185">Reference proteome</keyword>
<evidence type="ECO:0000313" key="1">
    <source>
        <dbReference type="EMBL" id="SDS99164.1"/>
    </source>
</evidence>
<name>A0A1H1WQ10_9FLAO</name>
<dbReference type="RefSeq" id="WP_092447406.1">
    <property type="nucleotide sequence ID" value="NZ_LT629774.1"/>
</dbReference>
<dbReference type="Pfam" id="PF20391">
    <property type="entry name" value="DUF6686"/>
    <property type="match status" value="1"/>
</dbReference>
<dbReference type="EMBL" id="LT629774">
    <property type="protein sequence ID" value="SDS99164.1"/>
    <property type="molecule type" value="Genomic_DNA"/>
</dbReference>
<accession>A0A1H1WQ10</accession>